<dbReference type="EMBL" id="WVUK01000056">
    <property type="protein sequence ID" value="KAF7493213.1"/>
    <property type="molecule type" value="Genomic_DNA"/>
</dbReference>
<evidence type="ECO:0000313" key="3">
    <source>
        <dbReference type="EnsemblMetazoa" id="KAF7493213.1"/>
    </source>
</evidence>
<evidence type="ECO:0000313" key="2">
    <source>
        <dbReference type="EMBL" id="KAF7493213.1"/>
    </source>
</evidence>
<organism evidence="2">
    <name type="scientific">Sarcoptes scabiei</name>
    <name type="common">Itch mite</name>
    <name type="synonym">Acarus scabiei</name>
    <dbReference type="NCBI Taxonomy" id="52283"/>
    <lineage>
        <taxon>Eukaryota</taxon>
        <taxon>Metazoa</taxon>
        <taxon>Ecdysozoa</taxon>
        <taxon>Arthropoda</taxon>
        <taxon>Chelicerata</taxon>
        <taxon>Arachnida</taxon>
        <taxon>Acari</taxon>
        <taxon>Acariformes</taxon>
        <taxon>Sarcoptiformes</taxon>
        <taxon>Astigmata</taxon>
        <taxon>Psoroptidia</taxon>
        <taxon>Sarcoptoidea</taxon>
        <taxon>Sarcoptidae</taxon>
        <taxon>Sarcoptinae</taxon>
        <taxon>Sarcoptes</taxon>
    </lineage>
</organism>
<evidence type="ECO:0000313" key="4">
    <source>
        <dbReference type="Proteomes" id="UP000070412"/>
    </source>
</evidence>
<sequence>MRRPGVEPGSTAWKAAIIAVIPPTLLILAVLLDFNKEYLYQSLQLAYTNQSRRECFFIIETMAKCAIIFVMLFCHGQREMNLYSYTVVWMIAILCLLNGLLLAKISSFHLLNEHLFSLMISWQCRFQFQRSRKPSFHHKLYRYFPPINEIKRNFFIQSVAKNPIGFTCGRYFRITKLKYIELQLMNESVFVAGQLCFDLLGFAYTGHFFLRKFKNFVQVFRENQQSIINRNLVLKKYCREYLKQSFEIALMNRTARDCFFIIEMVSKVTIVFAMLFFEDQSKINIYSLTVMLVIVFFFLINATLLARVSSFESLNLSYYRSMLTWQNRNRFRSFVQKSRFHYDLGSINEIRRNFFTQTISTNPIGFDCGRIFHVTKLKYIELQFMNCVLLLLFYKRFLL</sequence>
<keyword evidence="4" id="KW-1185">Reference proteome</keyword>
<accession>A0A834VGZ6</accession>
<protein>
    <submittedName>
        <fullName evidence="2 3">Uncharacterized protein</fullName>
    </submittedName>
</protein>
<feature type="transmembrane region" description="Helical" evidence="1">
    <location>
        <begin position="258"/>
        <end position="277"/>
    </location>
</feature>
<dbReference type="AlphaFoldDB" id="A0A834VGZ6"/>
<reference evidence="2" key="2">
    <citation type="submission" date="2020-01" db="EMBL/GenBank/DDBJ databases">
        <authorList>
            <person name="Korhonen P.K.K."/>
            <person name="Guangxu M.G."/>
            <person name="Wang T.W."/>
            <person name="Stroehlein A.J.S."/>
            <person name="Young N.D."/>
            <person name="Ang C.-S.A."/>
            <person name="Fernando D.W.F."/>
            <person name="Lu H.L."/>
            <person name="Taylor S.T."/>
            <person name="Ehtesham M.E.M."/>
            <person name="Najaraj S.H.N."/>
            <person name="Harsha G.H.G."/>
            <person name="Madugundu A.M."/>
            <person name="Renuse S.R."/>
            <person name="Holt D.H."/>
            <person name="Pandey A.P."/>
            <person name="Papenfuss A.P."/>
            <person name="Gasser R.B.G."/>
            <person name="Fischer K.F."/>
        </authorList>
    </citation>
    <scope>NUCLEOTIDE SEQUENCE</scope>
    <source>
        <strain evidence="2">SSS_KF_BRIS2020</strain>
    </source>
</reference>
<feature type="transmembrane region" description="Helical" evidence="1">
    <location>
        <begin position="12"/>
        <end position="34"/>
    </location>
</feature>
<feature type="transmembrane region" description="Helical" evidence="1">
    <location>
        <begin position="82"/>
        <end position="103"/>
    </location>
</feature>
<feature type="transmembrane region" description="Helical" evidence="1">
    <location>
        <begin position="283"/>
        <end position="306"/>
    </location>
</feature>
<dbReference type="Proteomes" id="UP000070412">
    <property type="component" value="Unassembled WGS sequence"/>
</dbReference>
<keyword evidence="1" id="KW-0472">Membrane</keyword>
<name>A0A834VGZ6_SARSC</name>
<dbReference type="EnsemblMetazoa" id="SSS_7494s_mrna">
    <property type="protein sequence ID" value="KAF7493213.1"/>
    <property type="gene ID" value="SSS_7494"/>
</dbReference>
<keyword evidence="1" id="KW-1133">Transmembrane helix</keyword>
<evidence type="ECO:0000256" key="1">
    <source>
        <dbReference type="SAM" id="Phobius"/>
    </source>
</evidence>
<keyword evidence="1" id="KW-0812">Transmembrane</keyword>
<gene>
    <name evidence="2" type="ORF">SSS_7494</name>
</gene>
<reference evidence="4" key="1">
    <citation type="journal article" date="2020" name="PLoS Negl. Trop. Dis.">
        <title>High-quality nuclear genome for Sarcoptes scabiei-A critical resource for a neglected parasite.</title>
        <authorList>
            <person name="Korhonen P.K."/>
            <person name="Gasser R.B."/>
            <person name="Ma G."/>
            <person name="Wang T."/>
            <person name="Stroehlein A.J."/>
            <person name="Young N.D."/>
            <person name="Ang C.S."/>
            <person name="Fernando D.D."/>
            <person name="Lu H.C."/>
            <person name="Taylor S."/>
            <person name="Reynolds S.L."/>
            <person name="Mofiz E."/>
            <person name="Najaraj S.H."/>
            <person name="Gowda H."/>
            <person name="Madugundu A."/>
            <person name="Renuse S."/>
            <person name="Holt D."/>
            <person name="Pandey A."/>
            <person name="Papenfuss A.T."/>
            <person name="Fischer K."/>
        </authorList>
    </citation>
    <scope>NUCLEOTIDE SEQUENCE [LARGE SCALE GENOMIC DNA]</scope>
</reference>
<dbReference type="OrthoDB" id="6538145at2759"/>
<proteinExistence type="predicted"/>
<reference evidence="3" key="3">
    <citation type="submission" date="2022-06" db="UniProtKB">
        <authorList>
            <consortium name="EnsemblMetazoa"/>
        </authorList>
    </citation>
    <scope>IDENTIFICATION</scope>
</reference>
<feature type="transmembrane region" description="Helical" evidence="1">
    <location>
        <begin position="55"/>
        <end position="76"/>
    </location>
</feature>